<dbReference type="GO" id="GO:0004000">
    <property type="term" value="F:adenosine deaminase activity"/>
    <property type="evidence" value="ECO:0007669"/>
    <property type="project" value="TreeGrafter"/>
</dbReference>
<keyword evidence="4" id="KW-0732">Signal</keyword>
<feature type="domain" description="IPT/TIG" evidence="6">
    <location>
        <begin position="541"/>
        <end position="635"/>
    </location>
</feature>
<dbReference type="STRING" id="7574.A0A1S3JI48"/>
<dbReference type="GO" id="GO:0046872">
    <property type="term" value="F:metal ion binding"/>
    <property type="evidence" value="ECO:0007669"/>
    <property type="project" value="UniProtKB-KW"/>
</dbReference>
<dbReference type="GeneID" id="106173475"/>
<sequence>MLAFCVCLVVFFASVGAKTPFMSEYEFSRQRDELMAKEWMFAGHAMDLTDDEKIVDNYLEYLKWQEFMATKDRFPPSVGLESVLDHIVNSKVFKTLKKFPKGGNMHLHENHVLSKSKMLDIVYSSDDYEHLYVAVNVSNNYKWRLDFFLNPPQGWEKVKGNPKYTKEKLLPHMHLLGSMTEYAKENPTNSGQRWKETNPMFSRLGSKVIANANIKEKYLQGILDAAVEENVQYLETRTSIYGRLYVLDPDPKYTSKRGKRYIDTSDGELEIQQSIKTIDAFIKKNPHFIGLRKIANSFRRNTMKGMYADMEKAVRMHLKYPNYIAGFDMVGEEDRGNSLLYFMEDFLKLYDNATGESRVPFYLHNGETNWPDDLLTASNANDPVGTLQNTYEAVLLGAKRVGHGLGYFKHPYLLDLLKQHQTAIEVCPVSNQLLGYTADLRNHPAINFIRMGVPVILGADDPATFGYNYFTADWYEAFMGWGLRLPDLKKLAINSLHYSAMTTKEKVSAINEKWKPAYSKFIADIKREACSIDFSNTTNEPFIARIFPREGPMKASSKVHVFGRNFEQAICQGVVCNFDNTVTSGSYVSGQQLSCQVPDFKSLGKTDVGESVSVRLRVSLDGGATFRSYSSQFTYVSQLKDGTSEPFIG</sequence>
<feature type="chain" id="PRO_5010259077" evidence="4">
    <location>
        <begin position="18"/>
        <end position="649"/>
    </location>
</feature>
<dbReference type="Proteomes" id="UP000085678">
    <property type="component" value="Unplaced"/>
</dbReference>
<dbReference type="GO" id="GO:0006154">
    <property type="term" value="P:adenosine catabolic process"/>
    <property type="evidence" value="ECO:0007669"/>
    <property type="project" value="TreeGrafter"/>
</dbReference>
<dbReference type="PANTHER" id="PTHR11409">
    <property type="entry name" value="ADENOSINE DEAMINASE"/>
    <property type="match status" value="1"/>
</dbReference>
<keyword evidence="2" id="KW-0479">Metal-binding</keyword>
<evidence type="ECO:0000256" key="1">
    <source>
        <dbReference type="ARBA" id="ARBA00001947"/>
    </source>
</evidence>
<evidence type="ECO:0000256" key="2">
    <source>
        <dbReference type="ARBA" id="ARBA00022723"/>
    </source>
</evidence>
<dbReference type="InterPro" id="IPR002909">
    <property type="entry name" value="IPT_dom"/>
</dbReference>
<dbReference type="OMA" id="EELHIME"/>
<gene>
    <name evidence="8" type="primary">LOC106173475</name>
</gene>
<dbReference type="SUPFAM" id="SSF81296">
    <property type="entry name" value="E set domains"/>
    <property type="match status" value="1"/>
</dbReference>
<dbReference type="InterPro" id="IPR006330">
    <property type="entry name" value="Ado/ade_deaminase"/>
</dbReference>
<comment type="cofactor">
    <cofactor evidence="1">
        <name>Zn(2+)</name>
        <dbReference type="ChEBI" id="CHEBI:29105"/>
    </cofactor>
</comment>
<protein>
    <submittedName>
        <fullName evidence="8">Adenosine deaminase 2-like</fullName>
    </submittedName>
</protein>
<dbReference type="GO" id="GO:0005615">
    <property type="term" value="C:extracellular space"/>
    <property type="evidence" value="ECO:0007669"/>
    <property type="project" value="TreeGrafter"/>
</dbReference>
<evidence type="ECO:0000313" key="8">
    <source>
        <dbReference type="RefSeq" id="XP_013410067.1"/>
    </source>
</evidence>
<organism evidence="7 8">
    <name type="scientific">Lingula anatina</name>
    <name type="common">Brachiopod</name>
    <name type="synonym">Lingula unguis</name>
    <dbReference type="NCBI Taxonomy" id="7574"/>
    <lineage>
        <taxon>Eukaryota</taxon>
        <taxon>Metazoa</taxon>
        <taxon>Spiralia</taxon>
        <taxon>Lophotrochozoa</taxon>
        <taxon>Brachiopoda</taxon>
        <taxon>Linguliformea</taxon>
        <taxon>Lingulata</taxon>
        <taxon>Lingulida</taxon>
        <taxon>Linguloidea</taxon>
        <taxon>Lingulidae</taxon>
        <taxon>Lingula</taxon>
    </lineage>
</organism>
<feature type="signal peptide" evidence="4">
    <location>
        <begin position="1"/>
        <end position="17"/>
    </location>
</feature>
<dbReference type="CDD" id="cd00603">
    <property type="entry name" value="IPT_PCSR"/>
    <property type="match status" value="1"/>
</dbReference>
<proteinExistence type="predicted"/>
<accession>A0A1S3JI48</accession>
<dbReference type="Pfam" id="PF00962">
    <property type="entry name" value="A_deaminase"/>
    <property type="match status" value="1"/>
</dbReference>
<dbReference type="InterPro" id="IPR014756">
    <property type="entry name" value="Ig_E-set"/>
</dbReference>
<dbReference type="SUPFAM" id="SSF51556">
    <property type="entry name" value="Metallo-dependent hydrolases"/>
    <property type="match status" value="1"/>
</dbReference>
<name>A0A1S3JI48_LINAN</name>
<feature type="domain" description="Adenosine deaminase" evidence="5">
    <location>
        <begin position="268"/>
        <end position="508"/>
    </location>
</feature>
<dbReference type="Gene3D" id="3.20.20.140">
    <property type="entry name" value="Metal-dependent hydrolases"/>
    <property type="match status" value="1"/>
</dbReference>
<dbReference type="KEGG" id="lak:106173475"/>
<dbReference type="OrthoDB" id="7202371at2759"/>
<dbReference type="GO" id="GO:0046103">
    <property type="term" value="P:inosine biosynthetic process"/>
    <property type="evidence" value="ECO:0007669"/>
    <property type="project" value="TreeGrafter"/>
</dbReference>
<keyword evidence="3" id="KW-0378">Hydrolase</keyword>
<dbReference type="Gene3D" id="2.60.40.10">
    <property type="entry name" value="Immunoglobulins"/>
    <property type="match status" value="1"/>
</dbReference>
<dbReference type="InParanoid" id="A0A1S3JI48"/>
<dbReference type="Pfam" id="PF01833">
    <property type="entry name" value="TIG"/>
    <property type="match status" value="1"/>
</dbReference>
<dbReference type="RefSeq" id="XP_013410067.1">
    <property type="nucleotide sequence ID" value="XM_013554613.2"/>
</dbReference>
<evidence type="ECO:0000259" key="5">
    <source>
        <dbReference type="Pfam" id="PF00962"/>
    </source>
</evidence>
<reference evidence="8" key="1">
    <citation type="submission" date="2025-08" db="UniProtKB">
        <authorList>
            <consortium name="RefSeq"/>
        </authorList>
    </citation>
    <scope>IDENTIFICATION</scope>
    <source>
        <tissue evidence="8">Gonads</tissue>
    </source>
</reference>
<evidence type="ECO:0000313" key="7">
    <source>
        <dbReference type="Proteomes" id="UP000085678"/>
    </source>
</evidence>
<dbReference type="InterPro" id="IPR032466">
    <property type="entry name" value="Metal_Hydrolase"/>
</dbReference>
<evidence type="ECO:0000256" key="3">
    <source>
        <dbReference type="ARBA" id="ARBA00022801"/>
    </source>
</evidence>
<keyword evidence="7" id="KW-1185">Reference proteome</keyword>
<dbReference type="PANTHER" id="PTHR11409:SF39">
    <property type="entry name" value="ADENOSINE DEAMINASE 2"/>
    <property type="match status" value="1"/>
</dbReference>
<dbReference type="InterPro" id="IPR001365">
    <property type="entry name" value="A_deaminase_dom"/>
</dbReference>
<dbReference type="AlphaFoldDB" id="A0A1S3JI48"/>
<dbReference type="FunFam" id="3.20.20.140:FF:000185">
    <property type="entry name" value="Uncharacterized protein"/>
    <property type="match status" value="1"/>
</dbReference>
<evidence type="ECO:0000259" key="6">
    <source>
        <dbReference type="Pfam" id="PF01833"/>
    </source>
</evidence>
<dbReference type="InterPro" id="IPR013783">
    <property type="entry name" value="Ig-like_fold"/>
</dbReference>
<evidence type="ECO:0000256" key="4">
    <source>
        <dbReference type="SAM" id="SignalP"/>
    </source>
</evidence>